<dbReference type="Proteomes" id="UP001173801">
    <property type="component" value="Unassembled WGS sequence"/>
</dbReference>
<proteinExistence type="predicted"/>
<organism evidence="1 2">
    <name type="scientific">Campylobacter gastrosuis</name>
    <dbReference type="NCBI Taxonomy" id="2974576"/>
    <lineage>
        <taxon>Bacteria</taxon>
        <taxon>Pseudomonadati</taxon>
        <taxon>Campylobacterota</taxon>
        <taxon>Epsilonproteobacteria</taxon>
        <taxon>Campylobacterales</taxon>
        <taxon>Campylobacteraceae</taxon>
        <taxon>Campylobacter</taxon>
    </lineage>
</organism>
<protein>
    <recommendedName>
        <fullName evidence="3">Lipoprotein</fullName>
    </recommendedName>
</protein>
<dbReference type="RefSeq" id="WP_284938623.1">
    <property type="nucleotide sequence ID" value="NZ_JANURM010000025.1"/>
</dbReference>
<keyword evidence="2" id="KW-1185">Reference proteome</keyword>
<evidence type="ECO:0008006" key="3">
    <source>
        <dbReference type="Google" id="ProtNLM"/>
    </source>
</evidence>
<comment type="caution">
    <text evidence="1">The sequence shown here is derived from an EMBL/GenBank/DDBJ whole genome shotgun (WGS) entry which is preliminary data.</text>
</comment>
<gene>
    <name evidence="1" type="ORF">NYG85_10960</name>
</gene>
<evidence type="ECO:0000313" key="2">
    <source>
        <dbReference type="Proteomes" id="UP001173801"/>
    </source>
</evidence>
<accession>A0ABT7HSL4</accession>
<sequence>MKTKLCFTFCFALFLFGCEGVECQTQANQNAVIVLYDGLDKTRISSTKECFFDRYDLKVFGINKSDMKQLMQNIEIISKLKNINLKITIHKNYWDINSTIPPNKVPVTKTITIKN</sequence>
<reference evidence="1" key="2">
    <citation type="journal article" date="2023" name="Microorganisms">
        <title>Isolation and Genomic Characteristics of Cat-Borne Campylobacter felis sp. nov. and Sheep-Borne Campylobacter ovis sp. nov.</title>
        <authorList>
            <person name="Wang H."/>
            <person name="Li Y."/>
            <person name="Gu Y."/>
            <person name="Zhou G."/>
            <person name="Chen X."/>
            <person name="Zhang X."/>
            <person name="Shao Z."/>
            <person name="Zhang J."/>
            <person name="Zhang M."/>
        </authorList>
    </citation>
    <scope>NUCLEOTIDE SEQUENCE</scope>
    <source>
        <strain evidence="1">PS10</strain>
    </source>
</reference>
<name>A0ABT7HSL4_9BACT</name>
<dbReference type="EMBL" id="JANURM010000025">
    <property type="protein sequence ID" value="MDL0089875.1"/>
    <property type="molecule type" value="Genomic_DNA"/>
</dbReference>
<dbReference type="PROSITE" id="PS51257">
    <property type="entry name" value="PROKAR_LIPOPROTEIN"/>
    <property type="match status" value="1"/>
</dbReference>
<evidence type="ECO:0000313" key="1">
    <source>
        <dbReference type="EMBL" id="MDL0089875.1"/>
    </source>
</evidence>
<reference evidence="1" key="1">
    <citation type="submission" date="2022-08" db="EMBL/GenBank/DDBJ databases">
        <authorList>
            <person name="Wang H."/>
        </authorList>
    </citation>
    <scope>NUCLEOTIDE SEQUENCE</scope>
    <source>
        <strain evidence="1">PS10</strain>
    </source>
</reference>